<evidence type="ECO:0000313" key="5">
    <source>
        <dbReference type="Proteomes" id="UP000255423"/>
    </source>
</evidence>
<evidence type="ECO:0000259" key="3">
    <source>
        <dbReference type="Pfam" id="PF01464"/>
    </source>
</evidence>
<name>A0A380RX19_FIBSU</name>
<dbReference type="Proteomes" id="UP000255423">
    <property type="component" value="Unassembled WGS sequence"/>
</dbReference>
<keyword evidence="2" id="KW-0472">Membrane</keyword>
<dbReference type="Pfam" id="PF01464">
    <property type="entry name" value="SLT"/>
    <property type="match status" value="1"/>
</dbReference>
<dbReference type="EMBL" id="UHJL01000001">
    <property type="protein sequence ID" value="SUQ20110.1"/>
    <property type="molecule type" value="Genomic_DNA"/>
</dbReference>
<feature type="domain" description="Transglycosylase SLT" evidence="3">
    <location>
        <begin position="95"/>
        <end position="205"/>
    </location>
</feature>
<sequence length="229" mass="25965">MKKSSVRLSAMSVSVLFIIGFAVLFFFASEWYSNSVKLEKLAYKERILHNDMEHLEVVGKWTLDYVKIEKALTYMLGDRVSEVSFRMLAENLWQISQSYSLDPLIVLAVVVQESRGNPLARGRFQTGKFSGALGLMQIKLETAKKIGRRFGLVIESEDDLMRPEVNVVVGSAYLIRLIGKYGNLREALVAYNLGHTAVDKLLEKNAPLPTSYYEGVVRRYKDLVAHCSY</sequence>
<protein>
    <submittedName>
        <fullName evidence="4">Transglycosylase SLT domain-containing protein</fullName>
    </submittedName>
</protein>
<organism evidence="4 5">
    <name type="scientific">Fibrobacter succinogenes</name>
    <name type="common">Bacteroides succinogenes</name>
    <dbReference type="NCBI Taxonomy" id="833"/>
    <lineage>
        <taxon>Bacteria</taxon>
        <taxon>Pseudomonadati</taxon>
        <taxon>Fibrobacterota</taxon>
        <taxon>Fibrobacteria</taxon>
        <taxon>Fibrobacterales</taxon>
        <taxon>Fibrobacteraceae</taxon>
        <taxon>Fibrobacter</taxon>
    </lineage>
</organism>
<feature type="transmembrane region" description="Helical" evidence="2">
    <location>
        <begin position="12"/>
        <end position="32"/>
    </location>
</feature>
<accession>A0A380RX19</accession>
<keyword evidence="2" id="KW-1133">Transmembrane helix</keyword>
<reference evidence="4 5" key="1">
    <citation type="submission" date="2017-08" db="EMBL/GenBank/DDBJ databases">
        <authorList>
            <person name="de Groot N.N."/>
        </authorList>
    </citation>
    <scope>NUCLEOTIDE SEQUENCE [LARGE SCALE GENOMIC DNA]</scope>
    <source>
        <strain evidence="4 5">HM2</strain>
    </source>
</reference>
<dbReference type="InterPro" id="IPR023346">
    <property type="entry name" value="Lysozyme-like_dom_sf"/>
</dbReference>
<comment type="similarity">
    <text evidence="1">Belongs to the transglycosylase Slt family.</text>
</comment>
<dbReference type="PANTHER" id="PTHR37423">
    <property type="entry name" value="SOLUBLE LYTIC MUREIN TRANSGLYCOSYLASE-RELATED"/>
    <property type="match status" value="1"/>
</dbReference>
<evidence type="ECO:0000256" key="2">
    <source>
        <dbReference type="SAM" id="Phobius"/>
    </source>
</evidence>
<proteinExistence type="inferred from homology"/>
<dbReference type="AlphaFoldDB" id="A0A380RX19"/>
<dbReference type="Gene3D" id="1.10.530.10">
    <property type="match status" value="1"/>
</dbReference>
<evidence type="ECO:0000256" key="1">
    <source>
        <dbReference type="ARBA" id="ARBA00007734"/>
    </source>
</evidence>
<gene>
    <name evidence="4" type="ORF">SAMN05661053_1363</name>
</gene>
<dbReference type="RefSeq" id="WP_088659559.1">
    <property type="nucleotide sequence ID" value="NZ_UHJL01000001.1"/>
</dbReference>
<evidence type="ECO:0000313" key="4">
    <source>
        <dbReference type="EMBL" id="SUQ20110.1"/>
    </source>
</evidence>
<dbReference type="PANTHER" id="PTHR37423:SF2">
    <property type="entry name" value="MEMBRANE-BOUND LYTIC MUREIN TRANSGLYCOSYLASE C"/>
    <property type="match status" value="1"/>
</dbReference>
<dbReference type="SUPFAM" id="SSF53955">
    <property type="entry name" value="Lysozyme-like"/>
    <property type="match status" value="1"/>
</dbReference>
<keyword evidence="2" id="KW-0812">Transmembrane</keyword>
<dbReference type="InterPro" id="IPR008258">
    <property type="entry name" value="Transglycosylase_SLT_dom_1"/>
</dbReference>